<dbReference type="Pfam" id="PF17853">
    <property type="entry name" value="GGDEF_2"/>
    <property type="match status" value="1"/>
</dbReference>
<evidence type="ECO:0000256" key="3">
    <source>
        <dbReference type="ARBA" id="ARBA00023163"/>
    </source>
</evidence>
<dbReference type="PANTHER" id="PTHR43280">
    <property type="entry name" value="ARAC-FAMILY TRANSCRIPTIONAL REGULATOR"/>
    <property type="match status" value="1"/>
</dbReference>
<evidence type="ECO:0000313" key="7">
    <source>
        <dbReference type="Proteomes" id="UP001596528"/>
    </source>
</evidence>
<dbReference type="PROSITE" id="PS00041">
    <property type="entry name" value="HTH_ARAC_FAMILY_1"/>
    <property type="match status" value="1"/>
</dbReference>
<sequence>MFGWGIRRLSARQSRHYRNILILLLIIAAVPGLILGAVLHEVAGGLVERELHARHVKQIAQRAHNLDETLSNIELTLTHWAFDPKFDYSLSGHSFVTGFERARDITKTLIVMAGSSPLAKKVELYLPEDGPLLFSPEYWRVDRREEKDAYDYIMKAGTLTYWGEYAYDTSRPYNKDLTLVHHIPGGSPDPFGALIVRLDNQKLSGLLQTMAPYGDGESFLMSKSGDIMATAYGHDPASPFIRTLRDRIRTEGALDGDFFLTLDKTKYTVSYGTLSRINDEWIYVSASPISSITAPVVTVSRWILALSGAVLLVAGLLAWLASRRLYSPIERLVRVLLGGKAVASEDEFKLIERRWLDLNRESRELQTKLDRQLPNVKEGFLHQLLQGYLSSYSEADLLDRMRHYRWEVDDRQFVVLFMRLTGFSGLEGRFSSGDEGLVTFAGVNMIEELAHQRFEQADVMNFHDLTAGILLILPNDRPVLEMVVPFCDEATQAVNQLLRMRLTIAIGRPTRLVSDLPMRFEEARQAVSFRVFESRNQVLDLESARLTEEASEPRYPFTLEREIIQAMRTGRTDEADRLLALFLDTLSEGGAKEIDVQQGMLHLLGSLQHAIMLSGINPSKLFKGVNLYERLSSIREPGRMLSLFRERVLKPYQAELESRSDGHVKKMIEQAMIYLQENYSHDISLDNCAEHIGTNPFFLSKAFKQVTGKNFIDYLTELRMERAKELLRESDLKINDVAVRVGYQHSYFNRIFKKQEGVTPTQYRELNRAT</sequence>
<evidence type="ECO:0000256" key="2">
    <source>
        <dbReference type="ARBA" id="ARBA00023125"/>
    </source>
</evidence>
<gene>
    <name evidence="6" type="ORF">ACFQWB_04760</name>
</gene>
<keyword evidence="7" id="KW-1185">Reference proteome</keyword>
<dbReference type="InterPro" id="IPR018062">
    <property type="entry name" value="HTH_AraC-typ_CS"/>
</dbReference>
<dbReference type="PANTHER" id="PTHR43280:SF2">
    <property type="entry name" value="HTH-TYPE TRANSCRIPTIONAL REGULATOR EXSA"/>
    <property type="match status" value="1"/>
</dbReference>
<dbReference type="InterPro" id="IPR009057">
    <property type="entry name" value="Homeodomain-like_sf"/>
</dbReference>
<dbReference type="Proteomes" id="UP001596528">
    <property type="component" value="Unassembled WGS sequence"/>
</dbReference>
<feature type="domain" description="HTH araC/xylS-type" evidence="5">
    <location>
        <begin position="669"/>
        <end position="766"/>
    </location>
</feature>
<dbReference type="InterPro" id="IPR018060">
    <property type="entry name" value="HTH_AraC"/>
</dbReference>
<evidence type="ECO:0000256" key="1">
    <source>
        <dbReference type="ARBA" id="ARBA00023015"/>
    </source>
</evidence>
<keyword evidence="4" id="KW-0472">Membrane</keyword>
<dbReference type="PROSITE" id="PS01124">
    <property type="entry name" value="HTH_ARAC_FAMILY_2"/>
    <property type="match status" value="1"/>
</dbReference>
<dbReference type="SMART" id="SM00342">
    <property type="entry name" value="HTH_ARAC"/>
    <property type="match status" value="1"/>
</dbReference>
<evidence type="ECO:0000256" key="4">
    <source>
        <dbReference type="SAM" id="Phobius"/>
    </source>
</evidence>
<dbReference type="Gene3D" id="1.10.10.60">
    <property type="entry name" value="Homeodomain-like"/>
    <property type="match status" value="2"/>
</dbReference>
<dbReference type="Pfam" id="PF12833">
    <property type="entry name" value="HTH_18"/>
    <property type="match status" value="1"/>
</dbReference>
<feature type="transmembrane region" description="Helical" evidence="4">
    <location>
        <begin position="20"/>
        <end position="39"/>
    </location>
</feature>
<keyword evidence="3" id="KW-0804">Transcription</keyword>
<evidence type="ECO:0000259" key="5">
    <source>
        <dbReference type="PROSITE" id="PS01124"/>
    </source>
</evidence>
<proteinExistence type="predicted"/>
<keyword evidence="1" id="KW-0805">Transcription regulation</keyword>
<keyword evidence="2" id="KW-0238">DNA-binding</keyword>
<dbReference type="InterPro" id="IPR041522">
    <property type="entry name" value="CdaR_GGDEF"/>
</dbReference>
<dbReference type="RefSeq" id="WP_138788843.1">
    <property type="nucleotide sequence ID" value="NZ_JBHTGQ010000010.1"/>
</dbReference>
<evidence type="ECO:0000313" key="6">
    <source>
        <dbReference type="EMBL" id="MFC7749253.1"/>
    </source>
</evidence>
<dbReference type="EMBL" id="JBHTGQ010000010">
    <property type="protein sequence ID" value="MFC7749253.1"/>
    <property type="molecule type" value="Genomic_DNA"/>
</dbReference>
<comment type="caution">
    <text evidence="6">The sequence shown here is derived from an EMBL/GenBank/DDBJ whole genome shotgun (WGS) entry which is preliminary data.</text>
</comment>
<dbReference type="SUPFAM" id="SSF46689">
    <property type="entry name" value="Homeodomain-like"/>
    <property type="match status" value="2"/>
</dbReference>
<keyword evidence="4" id="KW-1133">Transmembrane helix</keyword>
<organism evidence="6 7">
    <name type="scientific">Paenibacillus thermoaerophilus</name>
    <dbReference type="NCBI Taxonomy" id="1215385"/>
    <lineage>
        <taxon>Bacteria</taxon>
        <taxon>Bacillati</taxon>
        <taxon>Bacillota</taxon>
        <taxon>Bacilli</taxon>
        <taxon>Bacillales</taxon>
        <taxon>Paenibacillaceae</taxon>
        <taxon>Paenibacillus</taxon>
    </lineage>
</organism>
<keyword evidence="4" id="KW-0812">Transmembrane</keyword>
<accession>A0ABW2V1Z0</accession>
<reference evidence="7" key="1">
    <citation type="journal article" date="2019" name="Int. J. Syst. Evol. Microbiol.">
        <title>The Global Catalogue of Microorganisms (GCM) 10K type strain sequencing project: providing services to taxonomists for standard genome sequencing and annotation.</title>
        <authorList>
            <consortium name="The Broad Institute Genomics Platform"/>
            <consortium name="The Broad Institute Genome Sequencing Center for Infectious Disease"/>
            <person name="Wu L."/>
            <person name="Ma J."/>
        </authorList>
    </citation>
    <scope>NUCLEOTIDE SEQUENCE [LARGE SCALE GENOMIC DNA]</scope>
    <source>
        <strain evidence="7">JCM 18657</strain>
    </source>
</reference>
<name>A0ABW2V1Z0_9BACL</name>
<protein>
    <submittedName>
        <fullName evidence="6">Helix-turn-helix domain-containing protein</fullName>
    </submittedName>
</protein>